<feature type="compositionally biased region" description="Polar residues" evidence="1">
    <location>
        <begin position="263"/>
        <end position="279"/>
    </location>
</feature>
<accession>E9HNH9</accession>
<sequence length="279" mass="30693">MEPFSSLPSAMIIRVVCFVVSLSVAKAQHQWPYPFQQQIQPPPQAHQPNGPFPPGFLPIGSNGLQPFDGFPYGNRPIYNGGPLQQMFPPPRMQLLRIQLVCESVPAQQPPIIRWVRRDSSIVASTAITIAEGANAVDPNKYTVNLENLSNGVIRSVLTIVRPEPDSSQAAYNCQSVSSATSTAESREVYVIGNRQFVNANMAYHAADTFTHITGNWQQRSAAGPATEAVKIVTPNPLYLNDLNQSGWEIYHEDETHEERISPTHKSVQPSVVSGNHTSI</sequence>
<evidence type="ECO:0000259" key="3">
    <source>
        <dbReference type="PROSITE" id="PS50835"/>
    </source>
</evidence>
<gene>
    <name evidence="4" type="ORF">DAPPUDRAFT_302480</name>
</gene>
<evidence type="ECO:0000313" key="4">
    <source>
        <dbReference type="EMBL" id="EFX66671.1"/>
    </source>
</evidence>
<dbReference type="PROSITE" id="PS50835">
    <property type="entry name" value="IG_LIKE"/>
    <property type="match status" value="1"/>
</dbReference>
<evidence type="ECO:0000313" key="5">
    <source>
        <dbReference type="Proteomes" id="UP000000305"/>
    </source>
</evidence>
<dbReference type="EMBL" id="GL732696">
    <property type="protein sequence ID" value="EFX66671.1"/>
    <property type="molecule type" value="Genomic_DNA"/>
</dbReference>
<reference evidence="4 5" key="1">
    <citation type="journal article" date="2011" name="Science">
        <title>The ecoresponsive genome of Daphnia pulex.</title>
        <authorList>
            <person name="Colbourne J.K."/>
            <person name="Pfrender M.E."/>
            <person name="Gilbert D."/>
            <person name="Thomas W.K."/>
            <person name="Tucker A."/>
            <person name="Oakley T.H."/>
            <person name="Tokishita S."/>
            <person name="Aerts A."/>
            <person name="Arnold G.J."/>
            <person name="Basu M.K."/>
            <person name="Bauer D.J."/>
            <person name="Caceres C.E."/>
            <person name="Carmel L."/>
            <person name="Casola C."/>
            <person name="Choi J.H."/>
            <person name="Detter J.C."/>
            <person name="Dong Q."/>
            <person name="Dusheyko S."/>
            <person name="Eads B.D."/>
            <person name="Frohlich T."/>
            <person name="Geiler-Samerotte K.A."/>
            <person name="Gerlach D."/>
            <person name="Hatcher P."/>
            <person name="Jogdeo S."/>
            <person name="Krijgsveld J."/>
            <person name="Kriventseva E.V."/>
            <person name="Kultz D."/>
            <person name="Laforsch C."/>
            <person name="Lindquist E."/>
            <person name="Lopez J."/>
            <person name="Manak J.R."/>
            <person name="Muller J."/>
            <person name="Pangilinan J."/>
            <person name="Patwardhan R.P."/>
            <person name="Pitluck S."/>
            <person name="Pritham E.J."/>
            <person name="Rechtsteiner A."/>
            <person name="Rho M."/>
            <person name="Rogozin I.B."/>
            <person name="Sakarya O."/>
            <person name="Salamov A."/>
            <person name="Schaack S."/>
            <person name="Shapiro H."/>
            <person name="Shiga Y."/>
            <person name="Skalitzky C."/>
            <person name="Smith Z."/>
            <person name="Souvorov A."/>
            <person name="Sung W."/>
            <person name="Tang Z."/>
            <person name="Tsuchiya D."/>
            <person name="Tu H."/>
            <person name="Vos H."/>
            <person name="Wang M."/>
            <person name="Wolf Y.I."/>
            <person name="Yamagata H."/>
            <person name="Yamada T."/>
            <person name="Ye Y."/>
            <person name="Shaw J.R."/>
            <person name="Andrews J."/>
            <person name="Crease T.J."/>
            <person name="Tang H."/>
            <person name="Lucas S.M."/>
            <person name="Robertson H.M."/>
            <person name="Bork P."/>
            <person name="Koonin E.V."/>
            <person name="Zdobnov E.M."/>
            <person name="Grigoriev I.V."/>
            <person name="Lynch M."/>
            <person name="Boore J.L."/>
        </authorList>
    </citation>
    <scope>NUCLEOTIDE SEQUENCE [LARGE SCALE GENOMIC DNA]</scope>
</reference>
<feature type="region of interest" description="Disordered" evidence="1">
    <location>
        <begin position="255"/>
        <end position="279"/>
    </location>
</feature>
<evidence type="ECO:0000256" key="2">
    <source>
        <dbReference type="SAM" id="SignalP"/>
    </source>
</evidence>
<dbReference type="KEGG" id="dpx:DAPPUDRAFT_302480"/>
<proteinExistence type="predicted"/>
<organism evidence="4 5">
    <name type="scientific">Daphnia pulex</name>
    <name type="common">Water flea</name>
    <dbReference type="NCBI Taxonomy" id="6669"/>
    <lineage>
        <taxon>Eukaryota</taxon>
        <taxon>Metazoa</taxon>
        <taxon>Ecdysozoa</taxon>
        <taxon>Arthropoda</taxon>
        <taxon>Crustacea</taxon>
        <taxon>Branchiopoda</taxon>
        <taxon>Diplostraca</taxon>
        <taxon>Cladocera</taxon>
        <taxon>Anomopoda</taxon>
        <taxon>Daphniidae</taxon>
        <taxon>Daphnia</taxon>
    </lineage>
</organism>
<dbReference type="InterPro" id="IPR007110">
    <property type="entry name" value="Ig-like_dom"/>
</dbReference>
<keyword evidence="5" id="KW-1185">Reference proteome</keyword>
<dbReference type="HOGENOM" id="CLU_998400_0_0_1"/>
<feature type="domain" description="Ig-like" evidence="3">
    <location>
        <begin position="54"/>
        <end position="189"/>
    </location>
</feature>
<dbReference type="Proteomes" id="UP000000305">
    <property type="component" value="Unassembled WGS sequence"/>
</dbReference>
<feature type="chain" id="PRO_5003238228" description="Ig-like domain-containing protein" evidence="2">
    <location>
        <begin position="28"/>
        <end position="279"/>
    </location>
</feature>
<feature type="signal peptide" evidence="2">
    <location>
        <begin position="1"/>
        <end position="27"/>
    </location>
</feature>
<keyword evidence="2" id="KW-0732">Signal</keyword>
<dbReference type="OrthoDB" id="6348444at2759"/>
<protein>
    <recommendedName>
        <fullName evidence="3">Ig-like domain-containing protein</fullName>
    </recommendedName>
</protein>
<dbReference type="InParanoid" id="E9HNH9"/>
<dbReference type="AlphaFoldDB" id="E9HNH9"/>
<name>E9HNH9_DAPPU</name>
<evidence type="ECO:0000256" key="1">
    <source>
        <dbReference type="SAM" id="MobiDB-lite"/>
    </source>
</evidence>